<organism evidence="1 2">
    <name type="scientific">Ascaris lumbricoides</name>
    <name type="common">Giant roundworm</name>
    <dbReference type="NCBI Taxonomy" id="6252"/>
    <lineage>
        <taxon>Eukaryota</taxon>
        <taxon>Metazoa</taxon>
        <taxon>Ecdysozoa</taxon>
        <taxon>Nematoda</taxon>
        <taxon>Chromadorea</taxon>
        <taxon>Rhabditida</taxon>
        <taxon>Spirurina</taxon>
        <taxon>Ascaridomorpha</taxon>
        <taxon>Ascaridoidea</taxon>
        <taxon>Ascarididae</taxon>
        <taxon>Ascaris</taxon>
    </lineage>
</organism>
<proteinExistence type="predicted"/>
<dbReference type="Proteomes" id="UP000036681">
    <property type="component" value="Unplaced"/>
</dbReference>
<sequence length="44" mass="4855">MWDASVKVFGSLEAYDSKPPSRKFTADAIARKESFANAKMVSCL</sequence>
<keyword evidence="1" id="KW-1185">Reference proteome</keyword>
<evidence type="ECO:0000313" key="2">
    <source>
        <dbReference type="WBParaSite" id="ALUE_0000020401-mRNA-1"/>
    </source>
</evidence>
<protein>
    <submittedName>
        <fullName evidence="2">Uncharacterized protein</fullName>
    </submittedName>
</protein>
<name>A0A0M3HFA9_ASCLU</name>
<dbReference type="WBParaSite" id="ALUE_0000020401-mRNA-1">
    <property type="protein sequence ID" value="ALUE_0000020401-mRNA-1"/>
    <property type="gene ID" value="ALUE_0000020401"/>
</dbReference>
<reference evidence="2" key="1">
    <citation type="submission" date="2017-02" db="UniProtKB">
        <authorList>
            <consortium name="WormBaseParasite"/>
        </authorList>
    </citation>
    <scope>IDENTIFICATION</scope>
</reference>
<accession>A0A0M3HFA9</accession>
<evidence type="ECO:0000313" key="1">
    <source>
        <dbReference type="Proteomes" id="UP000036681"/>
    </source>
</evidence>
<dbReference type="AlphaFoldDB" id="A0A0M3HFA9"/>